<organism evidence="1 2">
    <name type="scientific">Thermosporothrix hazakensis</name>
    <dbReference type="NCBI Taxonomy" id="644383"/>
    <lineage>
        <taxon>Bacteria</taxon>
        <taxon>Bacillati</taxon>
        <taxon>Chloroflexota</taxon>
        <taxon>Ktedonobacteria</taxon>
        <taxon>Ktedonobacterales</taxon>
        <taxon>Thermosporotrichaceae</taxon>
        <taxon>Thermosporothrix</taxon>
    </lineage>
</organism>
<reference evidence="1 2" key="1">
    <citation type="submission" date="2018-06" db="EMBL/GenBank/DDBJ databases">
        <title>Genomic Encyclopedia of Archaeal and Bacterial Type Strains, Phase II (KMG-II): from individual species to whole genera.</title>
        <authorList>
            <person name="Goeker M."/>
        </authorList>
    </citation>
    <scope>NUCLEOTIDE SEQUENCE [LARGE SCALE GENOMIC DNA]</scope>
    <source>
        <strain evidence="1 2">ATCC BAA-1881</strain>
    </source>
</reference>
<dbReference type="EMBL" id="QKUF01000019">
    <property type="protein sequence ID" value="PZW25269.1"/>
    <property type="molecule type" value="Genomic_DNA"/>
</dbReference>
<comment type="caution">
    <text evidence="1">The sequence shown here is derived from an EMBL/GenBank/DDBJ whole genome shotgun (WGS) entry which is preliminary data.</text>
</comment>
<evidence type="ECO:0000313" key="2">
    <source>
        <dbReference type="Proteomes" id="UP000248806"/>
    </source>
</evidence>
<evidence type="ECO:0000313" key="1">
    <source>
        <dbReference type="EMBL" id="PZW25269.1"/>
    </source>
</evidence>
<sequence>MSFAILPLSADSNKLLCKSGQISLEILVVKQVHKTVRFGVTCRMSLLRGRCRFPYARRTPPEETFHPMAQASSLDTCHLRI</sequence>
<dbReference type="Proteomes" id="UP000248806">
    <property type="component" value="Unassembled WGS sequence"/>
</dbReference>
<keyword evidence="2" id="KW-1185">Reference proteome</keyword>
<name>A0A326U1X1_THEHA</name>
<protein>
    <submittedName>
        <fullName evidence="1">Uncharacterized protein</fullName>
    </submittedName>
</protein>
<dbReference type="AlphaFoldDB" id="A0A326U1X1"/>
<gene>
    <name evidence="1" type="ORF">EI42_04321</name>
</gene>
<proteinExistence type="predicted"/>
<accession>A0A326U1X1</accession>